<feature type="region of interest" description="Disordered" evidence="3">
    <location>
        <begin position="264"/>
        <end position="326"/>
    </location>
</feature>
<keyword evidence="1" id="KW-0547">Nucleotide-binding</keyword>
<dbReference type="STRING" id="159449.B4N89_05445"/>
<evidence type="ECO:0000256" key="3">
    <source>
        <dbReference type="SAM" id="MobiDB-lite"/>
    </source>
</evidence>
<accession>A0A1T3NUK0</accession>
<dbReference type="PANTHER" id="PTHR43384">
    <property type="entry name" value="SEPTUM SITE-DETERMINING PROTEIN MIND HOMOLOG, CHLOROPLASTIC-RELATED"/>
    <property type="match status" value="1"/>
</dbReference>
<dbReference type="OrthoDB" id="5243870at2"/>
<evidence type="ECO:0000313" key="4">
    <source>
        <dbReference type="EMBL" id="OPC80466.1"/>
    </source>
</evidence>
<dbReference type="PANTHER" id="PTHR43384:SF6">
    <property type="entry name" value="SEPTUM SITE-DETERMINING PROTEIN MIND HOMOLOG, CHLOROPLASTIC"/>
    <property type="match status" value="1"/>
</dbReference>
<reference evidence="4 5" key="1">
    <citation type="submission" date="2017-03" db="EMBL/GenBank/DDBJ databases">
        <title>Draft genome sequence of Streptomyces scabrisporus NF3, endophyte isolated from Amphipterygium adstringens.</title>
        <authorList>
            <person name="Vazquez M."/>
            <person name="Ceapa C.D."/>
            <person name="Rodriguez Luna D."/>
            <person name="Sanchez Esquivel S."/>
        </authorList>
    </citation>
    <scope>NUCLEOTIDE SEQUENCE [LARGE SCALE GENOMIC DNA]</scope>
    <source>
        <strain evidence="4 5">NF3</strain>
    </source>
</reference>
<feature type="compositionally biased region" description="Basic and acidic residues" evidence="3">
    <location>
        <begin position="293"/>
        <end position="326"/>
    </location>
</feature>
<gene>
    <name evidence="4" type="ORF">B4N89_05445</name>
</gene>
<sequence length="326" mass="34404">MTVVAVTGGTGAPGATSTALALLLTWPLPAGRRVILIEADPDGGSILAGALQGRVSAEYGLHQLGVAHRQGNLVDAFFRQLVDLSDGRRERLLLPGLVDPTQASGLAYTWDPISQLAAGLGNQQIPHDVIVDLGRRGTTGASAIVARRADLVLPVVRGTLPSLAQAQPRLAALRNDLDTHGTGSDSIALVVIEQGRYSRQEIGKHLEAPVLGLVPFDPERARVLSDGEGDTGKRFLRSRYMRAARTTADAAINLAAQRRMRLAPRPTSGGQLPAGPEAPAPSDGWAQAAAYIRRSETEPRPEPHSESPAEAEPAHRPAGEEAGHVR</sequence>
<proteinExistence type="predicted"/>
<protein>
    <recommendedName>
        <fullName evidence="6">CobQ/CobB/MinD/ParA nucleotide binding domain-containing protein</fullName>
    </recommendedName>
</protein>
<evidence type="ECO:0000256" key="2">
    <source>
        <dbReference type="ARBA" id="ARBA00022840"/>
    </source>
</evidence>
<dbReference type="InterPro" id="IPR050625">
    <property type="entry name" value="ParA/MinD_ATPase"/>
</dbReference>
<keyword evidence="5" id="KW-1185">Reference proteome</keyword>
<dbReference type="SUPFAM" id="SSF52540">
    <property type="entry name" value="P-loop containing nucleoside triphosphate hydrolases"/>
    <property type="match status" value="1"/>
</dbReference>
<dbReference type="RefSeq" id="WP_078974725.1">
    <property type="nucleotide sequence ID" value="NZ_MWQN01000001.1"/>
</dbReference>
<evidence type="ECO:0008006" key="6">
    <source>
        <dbReference type="Google" id="ProtNLM"/>
    </source>
</evidence>
<organism evidence="4 5">
    <name type="scientific">Embleya scabrispora</name>
    <dbReference type="NCBI Taxonomy" id="159449"/>
    <lineage>
        <taxon>Bacteria</taxon>
        <taxon>Bacillati</taxon>
        <taxon>Actinomycetota</taxon>
        <taxon>Actinomycetes</taxon>
        <taxon>Kitasatosporales</taxon>
        <taxon>Streptomycetaceae</taxon>
        <taxon>Embleya</taxon>
    </lineage>
</organism>
<keyword evidence="2" id="KW-0067">ATP-binding</keyword>
<name>A0A1T3NUK0_9ACTN</name>
<evidence type="ECO:0000256" key="1">
    <source>
        <dbReference type="ARBA" id="ARBA00022741"/>
    </source>
</evidence>
<dbReference type="AlphaFoldDB" id="A0A1T3NUK0"/>
<dbReference type="Gene3D" id="3.40.50.300">
    <property type="entry name" value="P-loop containing nucleotide triphosphate hydrolases"/>
    <property type="match status" value="1"/>
</dbReference>
<evidence type="ECO:0000313" key="5">
    <source>
        <dbReference type="Proteomes" id="UP000190037"/>
    </source>
</evidence>
<dbReference type="GO" id="GO:0016887">
    <property type="term" value="F:ATP hydrolysis activity"/>
    <property type="evidence" value="ECO:0007669"/>
    <property type="project" value="TreeGrafter"/>
</dbReference>
<dbReference type="GO" id="GO:0005829">
    <property type="term" value="C:cytosol"/>
    <property type="evidence" value="ECO:0007669"/>
    <property type="project" value="TreeGrafter"/>
</dbReference>
<dbReference type="InterPro" id="IPR027417">
    <property type="entry name" value="P-loop_NTPase"/>
</dbReference>
<dbReference type="Proteomes" id="UP000190037">
    <property type="component" value="Unassembled WGS sequence"/>
</dbReference>
<comment type="caution">
    <text evidence="4">The sequence shown here is derived from an EMBL/GenBank/DDBJ whole genome shotgun (WGS) entry which is preliminary data.</text>
</comment>
<dbReference type="GO" id="GO:0051782">
    <property type="term" value="P:negative regulation of cell division"/>
    <property type="evidence" value="ECO:0007669"/>
    <property type="project" value="TreeGrafter"/>
</dbReference>
<dbReference type="GO" id="GO:0005524">
    <property type="term" value="F:ATP binding"/>
    <property type="evidence" value="ECO:0007669"/>
    <property type="project" value="UniProtKB-KW"/>
</dbReference>
<dbReference type="EMBL" id="MWQN01000001">
    <property type="protein sequence ID" value="OPC80466.1"/>
    <property type="molecule type" value="Genomic_DNA"/>
</dbReference>
<dbReference type="GO" id="GO:0009898">
    <property type="term" value="C:cytoplasmic side of plasma membrane"/>
    <property type="evidence" value="ECO:0007669"/>
    <property type="project" value="TreeGrafter"/>
</dbReference>